<evidence type="ECO:0000313" key="2">
    <source>
        <dbReference type="EMBL" id="NWB50443.1"/>
    </source>
</evidence>
<dbReference type="InterPro" id="IPR013216">
    <property type="entry name" value="Methyltransf_11"/>
</dbReference>
<comment type="caution">
    <text evidence="2">The sequence shown here is derived from an EMBL/GenBank/DDBJ whole genome shotgun (WGS) entry which is preliminary data.</text>
</comment>
<dbReference type="Gene3D" id="3.40.50.150">
    <property type="entry name" value="Vaccinia Virus protein VP39"/>
    <property type="match status" value="1"/>
</dbReference>
<name>A0A7Y8BP97_9PSED</name>
<protein>
    <submittedName>
        <fullName evidence="2">Class I SAM-dependent methyltransferase</fullName>
    </submittedName>
</protein>
<dbReference type="RefSeq" id="WP_177145567.1">
    <property type="nucleotide sequence ID" value="NZ_JACAPU010000043.1"/>
</dbReference>
<organism evidence="2 3">
    <name type="scientific">Pseudomonas gingeri</name>
    <dbReference type="NCBI Taxonomy" id="117681"/>
    <lineage>
        <taxon>Bacteria</taxon>
        <taxon>Pseudomonadati</taxon>
        <taxon>Pseudomonadota</taxon>
        <taxon>Gammaproteobacteria</taxon>
        <taxon>Pseudomonadales</taxon>
        <taxon>Pseudomonadaceae</taxon>
        <taxon>Pseudomonas</taxon>
    </lineage>
</organism>
<keyword evidence="2" id="KW-0489">Methyltransferase</keyword>
<evidence type="ECO:0000259" key="1">
    <source>
        <dbReference type="Pfam" id="PF08241"/>
    </source>
</evidence>
<dbReference type="InterPro" id="IPR029063">
    <property type="entry name" value="SAM-dependent_MTases_sf"/>
</dbReference>
<accession>A0A7Y8BP97</accession>
<proteinExistence type="predicted"/>
<dbReference type="Proteomes" id="UP000582981">
    <property type="component" value="Unassembled WGS sequence"/>
</dbReference>
<dbReference type="GO" id="GO:0008757">
    <property type="term" value="F:S-adenosylmethionine-dependent methyltransferase activity"/>
    <property type="evidence" value="ECO:0007669"/>
    <property type="project" value="InterPro"/>
</dbReference>
<evidence type="ECO:0000313" key="3">
    <source>
        <dbReference type="Proteomes" id="UP000582981"/>
    </source>
</evidence>
<dbReference type="EMBL" id="JACAPU010000043">
    <property type="protein sequence ID" value="NWB50443.1"/>
    <property type="molecule type" value="Genomic_DNA"/>
</dbReference>
<dbReference type="Pfam" id="PF08241">
    <property type="entry name" value="Methyltransf_11"/>
    <property type="match status" value="1"/>
</dbReference>
<feature type="domain" description="Methyltransferase type 11" evidence="1">
    <location>
        <begin position="43"/>
        <end position="134"/>
    </location>
</feature>
<sequence length="208" mass="23082">MTEFWETAFAGNQLMWGLDPTTSALLAEEHFAQMGVKDVLIPGIGYGRNAKVFLDQGMSVTGIEISDTAIALARSQLDLQIPIYHGSVSDMPYDDNLYDGIFCYGLIYLLDAEGRAKLIRDCYRQLSPGGQMIFTVISKKAPMYGQGARLGEDWYERMPGLKMFFYDTASVEREFGQHGLVEFSEIDEPTPGGGSFPFINVVCKKDSA</sequence>
<gene>
    <name evidence="2" type="ORF">HX829_28630</name>
</gene>
<dbReference type="GO" id="GO:0032259">
    <property type="term" value="P:methylation"/>
    <property type="evidence" value="ECO:0007669"/>
    <property type="project" value="UniProtKB-KW"/>
</dbReference>
<keyword evidence="2" id="KW-0808">Transferase</keyword>
<reference evidence="2 3" key="1">
    <citation type="submission" date="2020-04" db="EMBL/GenBank/DDBJ databases">
        <title>Molecular characterization of pseudomonads from Agaricus bisporus reveal novel blotch 2 pathogens in Western Europe.</title>
        <authorList>
            <person name="Taparia T."/>
            <person name="Krijger M."/>
            <person name="Haynes E."/>
            <person name="Elpinstone J.G."/>
            <person name="Noble R."/>
            <person name="Van Der Wolf J."/>
        </authorList>
    </citation>
    <scope>NUCLEOTIDE SEQUENCE [LARGE SCALE GENOMIC DNA]</scope>
    <source>
        <strain evidence="2 3">F1001</strain>
    </source>
</reference>
<dbReference type="AlphaFoldDB" id="A0A7Y8BP97"/>
<dbReference type="CDD" id="cd02440">
    <property type="entry name" value="AdoMet_MTases"/>
    <property type="match status" value="1"/>
</dbReference>
<dbReference type="SUPFAM" id="SSF53335">
    <property type="entry name" value="S-adenosyl-L-methionine-dependent methyltransferases"/>
    <property type="match status" value="1"/>
</dbReference>